<name>A0A8A1MDH6_AJECA</name>
<dbReference type="OrthoDB" id="10264306at2759"/>
<dbReference type="AlphaFoldDB" id="A0A8A1MDH6"/>
<gene>
    <name evidence="2" type="ORF">I7I51_02393</name>
</gene>
<evidence type="ECO:0000313" key="3">
    <source>
        <dbReference type="Proteomes" id="UP000663671"/>
    </source>
</evidence>
<protein>
    <submittedName>
        <fullName evidence="2">Cysteine desulfurase</fullName>
    </submittedName>
</protein>
<dbReference type="Gene3D" id="3.40.640.10">
    <property type="entry name" value="Type I PLP-dependent aspartate aminotransferase-like (Major domain)"/>
    <property type="match status" value="1"/>
</dbReference>
<dbReference type="InterPro" id="IPR015424">
    <property type="entry name" value="PyrdxlP-dep_Trfase"/>
</dbReference>
<organism evidence="2 3">
    <name type="scientific">Ajellomyces capsulatus</name>
    <name type="common">Darling's disease fungus</name>
    <name type="synonym">Histoplasma capsulatum</name>
    <dbReference type="NCBI Taxonomy" id="5037"/>
    <lineage>
        <taxon>Eukaryota</taxon>
        <taxon>Fungi</taxon>
        <taxon>Dikarya</taxon>
        <taxon>Ascomycota</taxon>
        <taxon>Pezizomycotina</taxon>
        <taxon>Eurotiomycetes</taxon>
        <taxon>Eurotiomycetidae</taxon>
        <taxon>Onygenales</taxon>
        <taxon>Ajellomycetaceae</taxon>
        <taxon>Histoplasma</taxon>
    </lineage>
</organism>
<dbReference type="PANTHER" id="PTHR14237:SF19">
    <property type="entry name" value="MITOCHONDRIAL AMIDOXIME REDUCING COMPONENT 1"/>
    <property type="match status" value="1"/>
</dbReference>
<dbReference type="Pfam" id="PF00266">
    <property type="entry name" value="Aminotran_5"/>
    <property type="match status" value="1"/>
</dbReference>
<reference evidence="2" key="1">
    <citation type="submission" date="2021-01" db="EMBL/GenBank/DDBJ databases">
        <title>Chromosome-level genome assembly of a human fungal pathogen reveals clustering of transcriptionally co-regulated genes.</title>
        <authorList>
            <person name="Voorhies M."/>
            <person name="Cohen S."/>
            <person name="Shea T.P."/>
            <person name="Petrus S."/>
            <person name="Munoz J.F."/>
            <person name="Poplawski S."/>
            <person name="Goldman W.E."/>
            <person name="Michael T."/>
            <person name="Cuomo C.A."/>
            <person name="Sil A."/>
            <person name="Beyhan S."/>
        </authorList>
    </citation>
    <scope>NUCLEOTIDE SEQUENCE</scope>
    <source>
        <strain evidence="2">WU24</strain>
    </source>
</reference>
<dbReference type="VEuPathDB" id="FungiDB:I7I51_02393"/>
<dbReference type="Proteomes" id="UP000663671">
    <property type="component" value="Chromosome 7"/>
</dbReference>
<dbReference type="PANTHER" id="PTHR14237">
    <property type="entry name" value="MOLYBDOPTERIN COFACTOR SULFURASE MOSC"/>
    <property type="match status" value="1"/>
</dbReference>
<accession>A0A8A1MDH6</accession>
<dbReference type="EMBL" id="CP069112">
    <property type="protein sequence ID" value="QSS62654.1"/>
    <property type="molecule type" value="Genomic_DNA"/>
</dbReference>
<proteinExistence type="predicted"/>
<evidence type="ECO:0000259" key="1">
    <source>
        <dbReference type="Pfam" id="PF00266"/>
    </source>
</evidence>
<evidence type="ECO:0000313" key="2">
    <source>
        <dbReference type="EMBL" id="QSS62654.1"/>
    </source>
</evidence>
<feature type="domain" description="Aminotransferase class V" evidence="1">
    <location>
        <begin position="96"/>
        <end position="519"/>
    </location>
</feature>
<dbReference type="InterPro" id="IPR000192">
    <property type="entry name" value="Aminotrans_V_dom"/>
</dbReference>
<sequence length="544" mass="60198">MGSCTSIVASHTNELGDVVRRRAKKILARTSHSLPSPPRLSPKKEKLNALIKKKKQKSLEKAERLFRKSNSTFDDTSKIDHLRATDYPTLDGEGHIYLDYTGGGLYADSQLRAHHELLARNIFGNPHSLNPTSSAITELDEQARARVLSFFNASPDEYAVVFTHNASTAMKLVGESYPFCPGAEVILLWDNHNSAHGIREYARSKGATISYIPVSSDELRADESLVENALLPKDEKISNSRLFIYPAQSNFSGIQHPLEWIDKAHEQGCHVMLDAAAFVPTNRLDLSRWHPDFVPVSFYKMFGYPTGAGCLIARREALAHLKRPWFAGGTVWGSSVQADGHVLLEGHEAFEDGTINYLNLPAVHIGLNHLARIGMETIHERVVCLTDWVIKEMLALRHSNGVAAVRLYGAPNTHRRGGTITFNFITPAGEVVDERIVEKLSSAVNISLRTGCFCNPGAGEAALRLSQKVLVNAFNGEAEMEMHSGHKKAWDDFLDDMGLPSGGGIRISLGLMSNFADVYRFVQFAHTFIDTIPVVEKLAPRLHC</sequence>
<dbReference type="InterPro" id="IPR015422">
    <property type="entry name" value="PyrdxlP-dep_Trfase_small"/>
</dbReference>
<dbReference type="Gene3D" id="3.90.1150.10">
    <property type="entry name" value="Aspartate Aminotransferase, domain 1"/>
    <property type="match status" value="1"/>
</dbReference>
<dbReference type="InterPro" id="IPR015421">
    <property type="entry name" value="PyrdxlP-dep_Trfase_major"/>
</dbReference>
<dbReference type="SUPFAM" id="SSF53383">
    <property type="entry name" value="PLP-dependent transferases"/>
    <property type="match status" value="1"/>
</dbReference>